<reference evidence="2 3" key="1">
    <citation type="submission" date="2021-06" db="EMBL/GenBank/DDBJ databases">
        <authorList>
            <person name="Lee D.H."/>
        </authorList>
    </citation>
    <scope>NUCLEOTIDE SEQUENCE [LARGE SCALE GENOMIC DNA]</scope>
    <source>
        <strain evidence="2 3">MMS21-HV4-11</strain>
    </source>
</reference>
<feature type="transmembrane region" description="Helical" evidence="1">
    <location>
        <begin position="112"/>
        <end position="131"/>
    </location>
</feature>
<dbReference type="InterPro" id="IPR001129">
    <property type="entry name" value="Membr-assoc_MAPEG"/>
</dbReference>
<dbReference type="Pfam" id="PF01124">
    <property type="entry name" value="MAPEG"/>
    <property type="match status" value="1"/>
</dbReference>
<keyword evidence="1" id="KW-0812">Transmembrane</keyword>
<comment type="caution">
    <text evidence="2">The sequence shown here is derived from an EMBL/GenBank/DDBJ whole genome shotgun (WGS) entry which is preliminary data.</text>
</comment>
<evidence type="ECO:0000256" key="1">
    <source>
        <dbReference type="SAM" id="Phobius"/>
    </source>
</evidence>
<organism evidence="2 3">
    <name type="scientific">Reyranella humidisoli</name>
    <dbReference type="NCBI Taxonomy" id="2849149"/>
    <lineage>
        <taxon>Bacteria</taxon>
        <taxon>Pseudomonadati</taxon>
        <taxon>Pseudomonadota</taxon>
        <taxon>Alphaproteobacteria</taxon>
        <taxon>Hyphomicrobiales</taxon>
        <taxon>Reyranellaceae</taxon>
        <taxon>Reyranella</taxon>
    </lineage>
</organism>
<dbReference type="PANTHER" id="PTHR35814">
    <property type="match status" value="1"/>
</dbReference>
<keyword evidence="1" id="KW-1133">Transmembrane helix</keyword>
<protein>
    <submittedName>
        <fullName evidence="2">MAPEG family protein</fullName>
    </submittedName>
</protein>
<proteinExistence type="predicted"/>
<dbReference type="Proteomes" id="UP000727907">
    <property type="component" value="Unassembled WGS sequence"/>
</dbReference>
<dbReference type="EMBL" id="JAHOPB010000004">
    <property type="protein sequence ID" value="MBU8877214.1"/>
    <property type="molecule type" value="Genomic_DNA"/>
</dbReference>
<accession>A0ABS6IRJ3</accession>
<keyword evidence="1" id="KW-0472">Membrane</keyword>
<name>A0ABS6IRJ3_9HYPH</name>
<evidence type="ECO:0000313" key="3">
    <source>
        <dbReference type="Proteomes" id="UP000727907"/>
    </source>
</evidence>
<dbReference type="RefSeq" id="WP_216966794.1">
    <property type="nucleotide sequence ID" value="NZ_JAHOPB010000004.1"/>
</dbReference>
<dbReference type="PANTHER" id="PTHR35814:SF1">
    <property type="entry name" value="GLUTATHIONE S-TRANSFERASE-RELATED"/>
    <property type="match status" value="1"/>
</dbReference>
<keyword evidence="3" id="KW-1185">Reference proteome</keyword>
<gene>
    <name evidence="2" type="ORF">KQ910_25825</name>
</gene>
<feature type="transmembrane region" description="Helical" evidence="1">
    <location>
        <begin position="53"/>
        <end position="73"/>
    </location>
</feature>
<feature type="transmembrane region" description="Helical" evidence="1">
    <location>
        <begin position="6"/>
        <end position="29"/>
    </location>
</feature>
<sequence length="137" mass="14513">MAMPALPFVTAFYAALTGLLCVVLASLVIRQRMRRRISVGDGGDAEMSRMTRVFGNFAEYAPLVLILLALLEICHGPRWLVHALGATFIVSRLAHAFGLAGGAGINPGRSAGIVLTLLTILVASIALLAIVGRKIFV</sequence>
<evidence type="ECO:0000313" key="2">
    <source>
        <dbReference type="EMBL" id="MBU8877214.1"/>
    </source>
</evidence>